<name>A0A0M2KG42_9GAMM</name>
<dbReference type="EMBL" id="JXNU01000003">
    <property type="protein sequence ID" value="KKF35916.1"/>
    <property type="molecule type" value="Genomic_DNA"/>
</dbReference>
<dbReference type="AlphaFoldDB" id="A0A0M2KG42"/>
<protein>
    <submittedName>
        <fullName evidence="1">Uncharacterized protein</fullName>
    </submittedName>
</protein>
<evidence type="ECO:0000313" key="1">
    <source>
        <dbReference type="EMBL" id="KKF35916.1"/>
    </source>
</evidence>
<sequence>MAETTLLQIRHRFRRIQQRLAARLALGEHFRFTDTDQRLNGRIVAQLRRLKKMYASLSLDHEHP</sequence>
<organism evidence="1 2">
    <name type="scientific">Erwinia tracheiphila</name>
    <dbReference type="NCBI Taxonomy" id="65700"/>
    <lineage>
        <taxon>Bacteria</taxon>
        <taxon>Pseudomonadati</taxon>
        <taxon>Pseudomonadota</taxon>
        <taxon>Gammaproteobacteria</taxon>
        <taxon>Enterobacterales</taxon>
        <taxon>Erwiniaceae</taxon>
        <taxon>Erwinia</taxon>
    </lineage>
</organism>
<comment type="caution">
    <text evidence="1">The sequence shown here is derived from an EMBL/GenBank/DDBJ whole genome shotgun (WGS) entry which is preliminary data.</text>
</comment>
<dbReference type="Proteomes" id="UP000033924">
    <property type="component" value="Unassembled WGS sequence"/>
</dbReference>
<accession>A0A0M2KG42</accession>
<evidence type="ECO:0000313" key="2">
    <source>
        <dbReference type="Proteomes" id="UP000033924"/>
    </source>
</evidence>
<gene>
    <name evidence="1" type="ORF">SY86_11545</name>
</gene>
<proteinExistence type="predicted"/>
<reference evidence="1 2" key="1">
    <citation type="submission" date="2015-01" db="EMBL/GenBank/DDBJ databases">
        <title>Erwinia tracheiphila.</title>
        <authorList>
            <person name="Shapiro L.R."/>
        </authorList>
    </citation>
    <scope>NUCLEOTIDE SEQUENCE [LARGE SCALE GENOMIC DNA]</scope>
    <source>
        <strain evidence="1 2">BuffGH</strain>
    </source>
</reference>
<keyword evidence="2" id="KW-1185">Reference proteome</keyword>